<dbReference type="RefSeq" id="WP_167676177.1">
    <property type="nucleotide sequence ID" value="NZ_CP050313.1"/>
</dbReference>
<keyword evidence="3" id="KW-1185">Reference proteome</keyword>
<organism evidence="2 3">
    <name type="scientific">Shewanella aestuarii</name>
    <dbReference type="NCBI Taxonomy" id="1028752"/>
    <lineage>
        <taxon>Bacteria</taxon>
        <taxon>Pseudomonadati</taxon>
        <taxon>Pseudomonadota</taxon>
        <taxon>Gammaproteobacteria</taxon>
        <taxon>Alteromonadales</taxon>
        <taxon>Shewanellaceae</taxon>
        <taxon>Shewanella</taxon>
    </lineage>
</organism>
<protein>
    <submittedName>
        <fullName evidence="2">Class I SAM-dependent methyltransferase</fullName>
    </submittedName>
</protein>
<dbReference type="Pfam" id="PF08241">
    <property type="entry name" value="Methyltransf_11"/>
    <property type="match status" value="1"/>
</dbReference>
<gene>
    <name evidence="2" type="ORF">HBH39_05060</name>
</gene>
<dbReference type="KEGG" id="saes:HBH39_05060"/>
<dbReference type="Proteomes" id="UP000502608">
    <property type="component" value="Chromosome"/>
</dbReference>
<evidence type="ECO:0000259" key="1">
    <source>
        <dbReference type="Pfam" id="PF08241"/>
    </source>
</evidence>
<dbReference type="AlphaFoldDB" id="A0A6G9QHB6"/>
<feature type="domain" description="Methyltransferase type 11" evidence="1">
    <location>
        <begin position="60"/>
        <end position="105"/>
    </location>
</feature>
<keyword evidence="2" id="KW-0489">Methyltransferase</keyword>
<evidence type="ECO:0000313" key="3">
    <source>
        <dbReference type="Proteomes" id="UP000502608"/>
    </source>
</evidence>
<name>A0A6G9QHB6_9GAMM</name>
<dbReference type="Gene3D" id="3.40.50.150">
    <property type="entry name" value="Vaccinia Virus protein VP39"/>
    <property type="match status" value="1"/>
</dbReference>
<dbReference type="GO" id="GO:0008757">
    <property type="term" value="F:S-adenosylmethionine-dependent methyltransferase activity"/>
    <property type="evidence" value="ECO:0007669"/>
    <property type="project" value="InterPro"/>
</dbReference>
<proteinExistence type="predicted"/>
<dbReference type="SUPFAM" id="SSF53335">
    <property type="entry name" value="S-adenosyl-L-methionine-dependent methyltransferases"/>
    <property type="match status" value="1"/>
</dbReference>
<evidence type="ECO:0000313" key="2">
    <source>
        <dbReference type="EMBL" id="QIR13944.1"/>
    </source>
</evidence>
<accession>A0A6G9QHB6</accession>
<sequence length="294" mass="33507">MNQCKIAHACEPQKSHLRRQKSGFYQRYLSGKAILDIGGGDGESLIPNSIIVDLDYPGYNGTTLPFETCSQDAVFSSHCLEHVDNPTFTIKEWFRVIKPGGFLVLVVPHQYLYERKLNLPSRWNKEHLRFYTPSSLLLDVESALIMNTYRIRSMLDNDANFDYNVSEYQHATGCYEIELVIEKLAENPVMEFGTTRLKKQLIQQKIKDVIICGAGEIGEDIYRLTQQLNIKVHAITDQHDQQLKNGIRTIKLSSLTQPPCIDFIVASVAYKQDIITELKTISAKHNFAARILTI</sequence>
<keyword evidence="2" id="KW-0808">Transferase</keyword>
<dbReference type="EMBL" id="CP050313">
    <property type="protein sequence ID" value="QIR13944.1"/>
    <property type="molecule type" value="Genomic_DNA"/>
</dbReference>
<dbReference type="InterPro" id="IPR013216">
    <property type="entry name" value="Methyltransf_11"/>
</dbReference>
<reference evidence="2 3" key="1">
    <citation type="submission" date="2020-03" db="EMBL/GenBank/DDBJ databases">
        <title>Complete genome sequence of Shewanella sp.</title>
        <authorList>
            <person name="Kim Y.-S."/>
            <person name="Kim S.-J."/>
            <person name="Jung H.-K."/>
            <person name="Kim K.-H."/>
        </authorList>
    </citation>
    <scope>NUCLEOTIDE SEQUENCE [LARGE SCALE GENOMIC DNA]</scope>
    <source>
        <strain evidence="2 3">PN3F2</strain>
    </source>
</reference>
<dbReference type="GO" id="GO:0032259">
    <property type="term" value="P:methylation"/>
    <property type="evidence" value="ECO:0007669"/>
    <property type="project" value="UniProtKB-KW"/>
</dbReference>
<dbReference type="InterPro" id="IPR029063">
    <property type="entry name" value="SAM-dependent_MTases_sf"/>
</dbReference>